<dbReference type="Pfam" id="PF08837">
    <property type="entry name" value="DUF1810"/>
    <property type="match status" value="1"/>
</dbReference>
<dbReference type="Proteomes" id="UP000184112">
    <property type="component" value="Unassembled WGS sequence"/>
</dbReference>
<evidence type="ECO:0000313" key="1">
    <source>
        <dbReference type="EMBL" id="SHH58740.1"/>
    </source>
</evidence>
<dbReference type="EMBL" id="FQWH01000013">
    <property type="protein sequence ID" value="SHH58740.1"/>
    <property type="molecule type" value="Genomic_DNA"/>
</dbReference>
<dbReference type="OMA" id="LKFHSSM"/>
<dbReference type="SUPFAM" id="SSF140736">
    <property type="entry name" value="Rv1873-like"/>
    <property type="match status" value="1"/>
</dbReference>
<reference evidence="1 2" key="1">
    <citation type="submission" date="2016-11" db="EMBL/GenBank/DDBJ databases">
        <authorList>
            <person name="Jaros S."/>
            <person name="Januszkiewicz K."/>
            <person name="Wedrychowicz H."/>
        </authorList>
    </citation>
    <scope>NUCLEOTIDE SEQUENCE [LARGE SCALE GENOMIC DNA]</scope>
    <source>
        <strain evidence="1 2">DSM 6792</strain>
    </source>
</reference>
<sequence>MNVLLGRALLFYYFCNPFLKYNTVMAYSNNDLARFLDAQNKLYLTALSEISKGKKETHWMWFIFPQIKGLGKSDTANLYAINDLKEASDYLEHPILGKHLIEISELLLTFKMKSADGIFGDLDARKLRSCMTLFSLTENTNPIFQEVLDAFFSGEIDPLTISIINSSIKSSVEPAVV</sequence>
<evidence type="ECO:0000313" key="2">
    <source>
        <dbReference type="Proteomes" id="UP000184112"/>
    </source>
</evidence>
<dbReference type="AlphaFoldDB" id="A0A1M6S9W5"/>
<dbReference type="Gene3D" id="1.25.40.380">
    <property type="entry name" value="Protein of unknown function DUF1810"/>
    <property type="match status" value="1"/>
</dbReference>
<protein>
    <submittedName>
        <fullName evidence="1">Uncharacterized protein, DUF1810 family</fullName>
    </submittedName>
</protein>
<dbReference type="InterPro" id="IPR014937">
    <property type="entry name" value="DUF1810"/>
</dbReference>
<dbReference type="InterPro" id="IPR036287">
    <property type="entry name" value="Rv1873-like_sf"/>
</dbReference>
<organism evidence="1 2">
    <name type="scientific">Flavobacterium johnsoniae</name>
    <name type="common">Cytophaga johnsonae</name>
    <dbReference type="NCBI Taxonomy" id="986"/>
    <lineage>
        <taxon>Bacteria</taxon>
        <taxon>Pseudomonadati</taxon>
        <taxon>Bacteroidota</taxon>
        <taxon>Flavobacteriia</taxon>
        <taxon>Flavobacteriales</taxon>
        <taxon>Flavobacteriaceae</taxon>
        <taxon>Flavobacterium</taxon>
    </lineage>
</organism>
<name>A0A1M6S9W5_FLAJO</name>
<gene>
    <name evidence="1" type="ORF">SAMN05444388_11328</name>
</gene>
<proteinExistence type="predicted"/>
<accession>A0A1M6S9W5</accession>